<accession>A0ABD4SZ16</accession>
<dbReference type="NCBIfam" id="NF033528">
    <property type="entry name" value="lasso_cyano"/>
    <property type="match status" value="1"/>
</dbReference>
<evidence type="ECO:0000313" key="2">
    <source>
        <dbReference type="Proteomes" id="UP000031561"/>
    </source>
</evidence>
<dbReference type="RefSeq" id="WP_166278869.1">
    <property type="nucleotide sequence ID" value="NZ_JTHE03000005.1"/>
</dbReference>
<gene>
    <name evidence="1" type="ORF">QQ91_0000960</name>
</gene>
<reference evidence="1 2" key="1">
    <citation type="journal article" date="2015" name="Genome Announc.">
        <title>Draft Genome Sequence of Filamentous Marine Cyanobacterium Lyngbya confervoides Strain BDU141951.</title>
        <authorList>
            <person name="Chandrababunaidu M.M."/>
            <person name="Sen D."/>
            <person name="Tripathy S."/>
        </authorList>
    </citation>
    <scope>NUCLEOTIDE SEQUENCE [LARGE SCALE GENOMIC DNA]</scope>
    <source>
        <strain evidence="1 2">BDU141951</strain>
    </source>
</reference>
<name>A0ABD4SZ16_9CYAN</name>
<proteinExistence type="predicted"/>
<protein>
    <submittedName>
        <fullName evidence="1">Lasso peptide</fullName>
    </submittedName>
</protein>
<dbReference type="EMBL" id="JTHE03000005">
    <property type="protein sequence ID" value="MCM1981401.1"/>
    <property type="molecule type" value="Genomic_DNA"/>
</dbReference>
<dbReference type="AlphaFoldDB" id="A0ABD4SZ16"/>
<organism evidence="1 2">
    <name type="scientific">Lyngbya confervoides BDU141951</name>
    <dbReference type="NCBI Taxonomy" id="1574623"/>
    <lineage>
        <taxon>Bacteria</taxon>
        <taxon>Bacillati</taxon>
        <taxon>Cyanobacteriota</taxon>
        <taxon>Cyanophyceae</taxon>
        <taxon>Oscillatoriophycideae</taxon>
        <taxon>Oscillatoriales</taxon>
        <taxon>Microcoleaceae</taxon>
        <taxon>Lyngbya</taxon>
    </lineage>
</organism>
<dbReference type="Proteomes" id="UP000031561">
    <property type="component" value="Unassembled WGS sequence"/>
</dbReference>
<evidence type="ECO:0000313" key="1">
    <source>
        <dbReference type="EMBL" id="MCM1981401.1"/>
    </source>
</evidence>
<sequence>MKSTYSKPKLQTFGDVEVLTQATGASSTDDFVFFNGSPLPSPDGQDDGRYSYFCGADGCTVGPTKR</sequence>
<comment type="caution">
    <text evidence="1">The sequence shown here is derived from an EMBL/GenBank/DDBJ whole genome shotgun (WGS) entry which is preliminary data.</text>
</comment>
<keyword evidence="2" id="KW-1185">Reference proteome</keyword>